<keyword evidence="3" id="KW-1133">Transmembrane helix</keyword>
<keyword evidence="2 4" id="KW-0732">Signal</keyword>
<evidence type="ECO:0000256" key="1">
    <source>
        <dbReference type="ARBA" id="ARBA00005445"/>
    </source>
</evidence>
<evidence type="ECO:0000313" key="5">
    <source>
        <dbReference type="EMBL" id="KAE9387756.1"/>
    </source>
</evidence>
<name>A0A6A4GQQ6_9AGAR</name>
<accession>A0A6A4GQQ6</accession>
<evidence type="ECO:0000256" key="4">
    <source>
        <dbReference type="SAM" id="SignalP"/>
    </source>
</evidence>
<evidence type="ECO:0000256" key="2">
    <source>
        <dbReference type="ARBA" id="ARBA00022729"/>
    </source>
</evidence>
<dbReference type="InterPro" id="IPR021884">
    <property type="entry name" value="Ice-bd_prot"/>
</dbReference>
<feature type="transmembrane region" description="Helical" evidence="3">
    <location>
        <begin position="236"/>
        <end position="258"/>
    </location>
</feature>
<dbReference type="OrthoDB" id="10264374at2759"/>
<keyword evidence="3" id="KW-0472">Membrane</keyword>
<reference evidence="5" key="1">
    <citation type="journal article" date="2019" name="Environ. Microbiol.">
        <title>Fungal ecological strategies reflected in gene transcription - a case study of two litter decomposers.</title>
        <authorList>
            <person name="Barbi F."/>
            <person name="Kohler A."/>
            <person name="Barry K."/>
            <person name="Baskaran P."/>
            <person name="Daum C."/>
            <person name="Fauchery L."/>
            <person name="Ihrmark K."/>
            <person name="Kuo A."/>
            <person name="LaButti K."/>
            <person name="Lipzen A."/>
            <person name="Morin E."/>
            <person name="Grigoriev I.V."/>
            <person name="Henrissat B."/>
            <person name="Lindahl B."/>
            <person name="Martin F."/>
        </authorList>
    </citation>
    <scope>NUCLEOTIDE SEQUENCE</scope>
    <source>
        <strain evidence="5">JB14</strain>
    </source>
</reference>
<dbReference type="AlphaFoldDB" id="A0A6A4GQQ6"/>
<protein>
    <submittedName>
        <fullName evidence="5">Antifreeze protein</fullName>
    </submittedName>
</protein>
<evidence type="ECO:0000313" key="6">
    <source>
        <dbReference type="Proteomes" id="UP000799118"/>
    </source>
</evidence>
<feature type="signal peptide" evidence="4">
    <location>
        <begin position="1"/>
        <end position="20"/>
    </location>
</feature>
<dbReference type="Pfam" id="PF11999">
    <property type="entry name" value="Ice_binding"/>
    <property type="match status" value="1"/>
</dbReference>
<keyword evidence="3" id="KW-0812">Transmembrane</keyword>
<gene>
    <name evidence="5" type="ORF">BT96DRAFT_475048</name>
</gene>
<dbReference type="EMBL" id="ML769782">
    <property type="protein sequence ID" value="KAE9387756.1"/>
    <property type="molecule type" value="Genomic_DNA"/>
</dbReference>
<proteinExistence type="inferred from homology"/>
<dbReference type="Proteomes" id="UP000799118">
    <property type="component" value="Unassembled WGS sequence"/>
</dbReference>
<comment type="similarity">
    <text evidence="1">Belongs to the ice-binding protein family.</text>
</comment>
<sequence length="267" mass="27085">MFSILNVVCLSLWAFLGVAASTNLGPASVNLGTAANFAILAETGVSTVPQSSITGDVGLSPFGANNFTGFSLTLDSSGTFATSSQVTGHLLAASYTAPTPATLETAVSDMQAAYSDAASRVSPDFSELGGGAIGGLVLTPGLYKWTTGVSVGPADVTISGTSSDIFIFQIDGTLNITSQSSVTLAGGVLASNVIWVVAGVVTANPGTHVEGVILAQASVTLLTGATMNGNILAQNFVALQAVSVHIFIRLFLILLSLVGHPWCRRTC</sequence>
<feature type="chain" id="PRO_5025658402" evidence="4">
    <location>
        <begin position="21"/>
        <end position="267"/>
    </location>
</feature>
<evidence type="ECO:0000256" key="3">
    <source>
        <dbReference type="SAM" id="Phobius"/>
    </source>
</evidence>
<keyword evidence="6" id="KW-1185">Reference proteome</keyword>
<organism evidence="5 6">
    <name type="scientific">Gymnopus androsaceus JB14</name>
    <dbReference type="NCBI Taxonomy" id="1447944"/>
    <lineage>
        <taxon>Eukaryota</taxon>
        <taxon>Fungi</taxon>
        <taxon>Dikarya</taxon>
        <taxon>Basidiomycota</taxon>
        <taxon>Agaricomycotina</taxon>
        <taxon>Agaricomycetes</taxon>
        <taxon>Agaricomycetidae</taxon>
        <taxon>Agaricales</taxon>
        <taxon>Marasmiineae</taxon>
        <taxon>Omphalotaceae</taxon>
        <taxon>Gymnopus</taxon>
    </lineage>
</organism>